<accession>A0A173R070</accession>
<comment type="subcellular location">
    <subcellularLocation>
        <location evidence="6">Cytoplasm</location>
    </subcellularLocation>
</comment>
<evidence type="ECO:0000313" key="8">
    <source>
        <dbReference type="EMBL" id="CUM70898.1"/>
    </source>
</evidence>
<dbReference type="GO" id="GO:0005829">
    <property type="term" value="C:cytosol"/>
    <property type="evidence" value="ECO:0007669"/>
    <property type="project" value="TreeGrafter"/>
</dbReference>
<dbReference type="HAMAP" id="MF_00337">
    <property type="entry name" value="Exonuc_7_S"/>
    <property type="match status" value="1"/>
</dbReference>
<evidence type="ECO:0000256" key="6">
    <source>
        <dbReference type="HAMAP-Rule" id="MF_00337"/>
    </source>
</evidence>
<keyword evidence="4 6" id="KW-0378">Hydrolase</keyword>
<dbReference type="PANTHER" id="PTHR34137:SF1">
    <property type="entry name" value="EXODEOXYRIBONUCLEASE 7 SMALL SUBUNIT"/>
    <property type="match status" value="1"/>
</dbReference>
<comment type="catalytic activity">
    <reaction evidence="6">
        <text>Exonucleolytic cleavage in either 5'- to 3'- or 3'- to 5'-direction to yield nucleoside 5'-phosphates.</text>
        <dbReference type="EC" id="3.1.11.6"/>
    </reaction>
</comment>
<dbReference type="NCBIfam" id="TIGR01280">
    <property type="entry name" value="xseB"/>
    <property type="match status" value="1"/>
</dbReference>
<evidence type="ECO:0000313" key="9">
    <source>
        <dbReference type="Proteomes" id="UP000095492"/>
    </source>
</evidence>
<dbReference type="GeneID" id="97390544"/>
<dbReference type="Proteomes" id="UP000095492">
    <property type="component" value="Unassembled WGS sequence"/>
</dbReference>
<feature type="coiled-coil region" evidence="7">
    <location>
        <begin position="41"/>
        <end position="68"/>
    </location>
</feature>
<reference evidence="8 9" key="1">
    <citation type="submission" date="2015-09" db="EMBL/GenBank/DDBJ databases">
        <authorList>
            <consortium name="Pathogen Informatics"/>
        </authorList>
    </citation>
    <scope>NUCLEOTIDE SEQUENCE [LARGE SCALE GENOMIC DNA]</scope>
    <source>
        <strain evidence="8 9">2789STDY5608891</strain>
    </source>
</reference>
<keyword evidence="3 6" id="KW-0540">Nuclease</keyword>
<comment type="function">
    <text evidence="6">Bidirectionally degrades single-stranded DNA into large acid-insoluble oligonucleotides, which are then degraded further into small acid-soluble oligonucleotides.</text>
</comment>
<dbReference type="EC" id="3.1.11.6" evidence="6"/>
<evidence type="ECO:0000256" key="2">
    <source>
        <dbReference type="ARBA" id="ARBA00022490"/>
    </source>
</evidence>
<dbReference type="Pfam" id="PF02609">
    <property type="entry name" value="Exonuc_VII_S"/>
    <property type="match status" value="1"/>
</dbReference>
<dbReference type="OrthoDB" id="1771251at2"/>
<evidence type="ECO:0000256" key="7">
    <source>
        <dbReference type="SAM" id="Coils"/>
    </source>
</evidence>
<protein>
    <recommendedName>
        <fullName evidence="6">Exodeoxyribonuclease 7 small subunit</fullName>
        <ecNumber evidence="6">3.1.11.6</ecNumber>
    </recommendedName>
    <alternativeName>
        <fullName evidence="6">Exodeoxyribonuclease VII small subunit</fullName>
        <shortName evidence="6">Exonuclease VII small subunit</shortName>
    </alternativeName>
</protein>
<evidence type="ECO:0000256" key="4">
    <source>
        <dbReference type="ARBA" id="ARBA00022801"/>
    </source>
</evidence>
<dbReference type="RefSeq" id="WP_021739787.1">
    <property type="nucleotide sequence ID" value="NZ_CABKSU010000082.1"/>
</dbReference>
<dbReference type="InterPro" id="IPR003761">
    <property type="entry name" value="Exonuc_VII_S"/>
</dbReference>
<name>A0A173R070_EUBRA</name>
<dbReference type="PANTHER" id="PTHR34137">
    <property type="entry name" value="EXODEOXYRIBONUCLEASE 7 SMALL SUBUNIT"/>
    <property type="match status" value="1"/>
</dbReference>
<sequence>METMEPTESKESLEELFEQLGNILADMENPELSLEDAFMLYEQGMKKIQRCNQKLDTVEKKMLQITEDGTEVPFE</sequence>
<dbReference type="GO" id="GO:0006308">
    <property type="term" value="P:DNA catabolic process"/>
    <property type="evidence" value="ECO:0007669"/>
    <property type="project" value="UniProtKB-UniRule"/>
</dbReference>
<dbReference type="InterPro" id="IPR037004">
    <property type="entry name" value="Exonuc_VII_ssu_sf"/>
</dbReference>
<dbReference type="STRING" id="39490.ERS852448_00103"/>
<evidence type="ECO:0000256" key="3">
    <source>
        <dbReference type="ARBA" id="ARBA00022722"/>
    </source>
</evidence>
<comment type="subunit">
    <text evidence="6">Heterooligomer composed of large and small subunits.</text>
</comment>
<gene>
    <name evidence="6" type="primary">xseB</name>
    <name evidence="8" type="ORF">ERS852448_00103</name>
</gene>
<comment type="similarity">
    <text evidence="1 6">Belongs to the XseB family.</text>
</comment>
<organism evidence="8 9">
    <name type="scientific">Eubacterium ramulus</name>
    <dbReference type="NCBI Taxonomy" id="39490"/>
    <lineage>
        <taxon>Bacteria</taxon>
        <taxon>Bacillati</taxon>
        <taxon>Bacillota</taxon>
        <taxon>Clostridia</taxon>
        <taxon>Eubacteriales</taxon>
        <taxon>Eubacteriaceae</taxon>
        <taxon>Eubacterium</taxon>
    </lineage>
</organism>
<dbReference type="GO" id="GO:0008855">
    <property type="term" value="F:exodeoxyribonuclease VII activity"/>
    <property type="evidence" value="ECO:0007669"/>
    <property type="project" value="UniProtKB-UniRule"/>
</dbReference>
<dbReference type="GO" id="GO:0009318">
    <property type="term" value="C:exodeoxyribonuclease VII complex"/>
    <property type="evidence" value="ECO:0007669"/>
    <property type="project" value="UniProtKB-UniRule"/>
</dbReference>
<dbReference type="EMBL" id="CYYA01000001">
    <property type="protein sequence ID" value="CUM70898.1"/>
    <property type="molecule type" value="Genomic_DNA"/>
</dbReference>
<evidence type="ECO:0000256" key="5">
    <source>
        <dbReference type="ARBA" id="ARBA00022839"/>
    </source>
</evidence>
<dbReference type="AlphaFoldDB" id="A0A173R070"/>
<dbReference type="PIRSF" id="PIRSF006488">
    <property type="entry name" value="Exonuc_VII_S"/>
    <property type="match status" value="1"/>
</dbReference>
<dbReference type="SUPFAM" id="SSF116842">
    <property type="entry name" value="XseB-like"/>
    <property type="match status" value="1"/>
</dbReference>
<keyword evidence="5 6" id="KW-0269">Exonuclease</keyword>
<evidence type="ECO:0000256" key="1">
    <source>
        <dbReference type="ARBA" id="ARBA00009998"/>
    </source>
</evidence>
<dbReference type="GeneID" id="42787162"/>
<dbReference type="Gene3D" id="1.10.287.1040">
    <property type="entry name" value="Exonuclease VII, small subunit"/>
    <property type="match status" value="1"/>
</dbReference>
<proteinExistence type="inferred from homology"/>
<keyword evidence="2 6" id="KW-0963">Cytoplasm</keyword>
<keyword evidence="7" id="KW-0175">Coiled coil</keyword>